<keyword evidence="4" id="KW-0223">Dioxygenase</keyword>
<dbReference type="InterPro" id="IPR044862">
    <property type="entry name" value="Pro_4_hyd_alph_FE2OG_OXY"/>
</dbReference>
<evidence type="ECO:0000313" key="9">
    <source>
        <dbReference type="Proteomes" id="UP000076078"/>
    </source>
</evidence>
<name>A0A151Z2T2_TIELA</name>
<dbReference type="OMA" id="YPPGAFY"/>
<gene>
    <name evidence="8" type="ORF">DLAC_10950</name>
</gene>
<dbReference type="EMBL" id="LODT01000051">
    <property type="protein sequence ID" value="KYQ88259.1"/>
    <property type="molecule type" value="Genomic_DNA"/>
</dbReference>
<keyword evidence="9" id="KW-1185">Reference proteome</keyword>
<dbReference type="FunCoup" id="A0A151Z2T2">
    <property type="interactions" value="80"/>
</dbReference>
<dbReference type="PANTHER" id="PTHR12907">
    <property type="entry name" value="EGL NINE HOMOLOG-RELATED"/>
    <property type="match status" value="1"/>
</dbReference>
<dbReference type="Pfam" id="PF13640">
    <property type="entry name" value="2OG-FeII_Oxy_3"/>
    <property type="match status" value="1"/>
</dbReference>
<dbReference type="PANTHER" id="PTHR12907:SF26">
    <property type="entry name" value="HIF PROLYL HYDROXYLASE, ISOFORM C"/>
    <property type="match status" value="1"/>
</dbReference>
<evidence type="ECO:0000256" key="6">
    <source>
        <dbReference type="ARBA" id="ARBA00023004"/>
    </source>
</evidence>
<evidence type="ECO:0000256" key="1">
    <source>
        <dbReference type="ARBA" id="ARBA00001961"/>
    </source>
</evidence>
<evidence type="ECO:0000256" key="3">
    <source>
        <dbReference type="ARBA" id="ARBA00022896"/>
    </source>
</evidence>
<dbReference type="STRING" id="361077.A0A151Z2T2"/>
<comment type="caution">
    <text evidence="8">The sequence shown here is derived from an EMBL/GenBank/DDBJ whole genome shotgun (WGS) entry which is preliminary data.</text>
</comment>
<dbReference type="GO" id="GO:0031543">
    <property type="term" value="F:peptidyl-proline dioxygenase activity"/>
    <property type="evidence" value="ECO:0007669"/>
    <property type="project" value="TreeGrafter"/>
</dbReference>
<dbReference type="OrthoDB" id="76265at2759"/>
<accession>A0A151Z2T2</accession>
<dbReference type="GO" id="GO:0008198">
    <property type="term" value="F:ferrous iron binding"/>
    <property type="evidence" value="ECO:0007669"/>
    <property type="project" value="TreeGrafter"/>
</dbReference>
<dbReference type="SMART" id="SM00702">
    <property type="entry name" value="P4Hc"/>
    <property type="match status" value="1"/>
</dbReference>
<reference evidence="8 9" key="1">
    <citation type="submission" date="2015-12" db="EMBL/GenBank/DDBJ databases">
        <title>Dictyostelia acquired genes for synthesis and detection of signals that induce cell-type specialization by lateral gene transfer from prokaryotes.</title>
        <authorList>
            <person name="Gloeckner G."/>
            <person name="Schaap P."/>
        </authorList>
    </citation>
    <scope>NUCLEOTIDE SEQUENCE [LARGE SCALE GENOMIC DNA]</scope>
    <source>
        <strain evidence="8 9">TK</strain>
    </source>
</reference>
<dbReference type="InParanoid" id="A0A151Z2T2"/>
<evidence type="ECO:0000256" key="5">
    <source>
        <dbReference type="ARBA" id="ARBA00023002"/>
    </source>
</evidence>
<evidence type="ECO:0000313" key="8">
    <source>
        <dbReference type="EMBL" id="KYQ88259.1"/>
    </source>
</evidence>
<keyword evidence="6" id="KW-0408">Iron</keyword>
<dbReference type="GO" id="GO:0071456">
    <property type="term" value="P:cellular response to hypoxia"/>
    <property type="evidence" value="ECO:0007669"/>
    <property type="project" value="TreeGrafter"/>
</dbReference>
<evidence type="ECO:0000256" key="2">
    <source>
        <dbReference type="ARBA" id="ARBA00022723"/>
    </source>
</evidence>
<keyword evidence="2" id="KW-0479">Metal-binding</keyword>
<keyword evidence="3" id="KW-0847">Vitamin C</keyword>
<dbReference type="InterPro" id="IPR005123">
    <property type="entry name" value="Oxoglu/Fe-dep_dioxygenase_dom"/>
</dbReference>
<dbReference type="InterPro" id="IPR051559">
    <property type="entry name" value="HIF_prolyl_hydroxylases"/>
</dbReference>
<dbReference type="GO" id="GO:0031418">
    <property type="term" value="F:L-ascorbic acid binding"/>
    <property type="evidence" value="ECO:0007669"/>
    <property type="project" value="UniProtKB-KW"/>
</dbReference>
<sequence>MDLGNLPSNLKFQILSILGNKDDKGSKEITNEIEVNDKINLSDNIEEQFLKLFSRDSLLDLQEKGFIVVDNFLKDREIIDGIYEETLTLYQNGSVKQAGMNKSTEKWNDKMIRGDYMMWLNKDTLKDKMDSIPNISSLLKELEGVRSELDTVVKHFNSQKISTQLAVYPKGGRYVKHRDSFTGQGVNRRITMIYYYNKNWKKEDGGELRLYTNNKNSGNSNNENKYVDIEPIADRLLLFLSPFMEHEVLESHSEYRMAITTWIY</sequence>
<proteinExistence type="predicted"/>
<dbReference type="Proteomes" id="UP000076078">
    <property type="component" value="Unassembled WGS sequence"/>
</dbReference>
<organism evidence="8 9">
    <name type="scientific">Tieghemostelium lacteum</name>
    <name type="common">Slime mold</name>
    <name type="synonym">Dictyostelium lacteum</name>
    <dbReference type="NCBI Taxonomy" id="361077"/>
    <lineage>
        <taxon>Eukaryota</taxon>
        <taxon>Amoebozoa</taxon>
        <taxon>Evosea</taxon>
        <taxon>Eumycetozoa</taxon>
        <taxon>Dictyostelia</taxon>
        <taxon>Dictyosteliales</taxon>
        <taxon>Raperosteliaceae</taxon>
        <taxon>Tieghemostelium</taxon>
    </lineage>
</organism>
<evidence type="ECO:0000259" key="7">
    <source>
        <dbReference type="PROSITE" id="PS51471"/>
    </source>
</evidence>
<dbReference type="AlphaFoldDB" id="A0A151Z2T2"/>
<protein>
    <submittedName>
        <fullName evidence="8">Prolyl 4-hydroxylase</fullName>
    </submittedName>
</protein>
<feature type="domain" description="Fe2OG dioxygenase" evidence="7">
    <location>
        <begin position="159"/>
        <end position="264"/>
    </location>
</feature>
<evidence type="ECO:0000256" key="4">
    <source>
        <dbReference type="ARBA" id="ARBA00022964"/>
    </source>
</evidence>
<dbReference type="PROSITE" id="PS51471">
    <property type="entry name" value="FE2OG_OXY"/>
    <property type="match status" value="1"/>
</dbReference>
<dbReference type="Gene3D" id="2.60.120.620">
    <property type="entry name" value="q2cbj1_9rhob like domain"/>
    <property type="match status" value="1"/>
</dbReference>
<dbReference type="InterPro" id="IPR006620">
    <property type="entry name" value="Pro_4_hyd_alph"/>
</dbReference>
<keyword evidence="5" id="KW-0560">Oxidoreductase</keyword>
<comment type="cofactor">
    <cofactor evidence="1">
        <name>L-ascorbate</name>
        <dbReference type="ChEBI" id="CHEBI:38290"/>
    </cofactor>
</comment>